<dbReference type="EMBL" id="CDMZ01002015">
    <property type="protein sequence ID" value="CEM40320.1"/>
    <property type="molecule type" value="Genomic_DNA"/>
</dbReference>
<gene>
    <name evidence="1" type="ORF">Cvel_25225</name>
</gene>
<reference evidence="1" key="1">
    <citation type="submission" date="2014-11" db="EMBL/GenBank/DDBJ databases">
        <authorList>
            <person name="Otto D Thomas"/>
            <person name="Naeem Raeece"/>
        </authorList>
    </citation>
    <scope>NUCLEOTIDE SEQUENCE</scope>
</reference>
<sequence length="741" mass="82078">MSNMAFSWRFAIFLSCLIVTLFCGFKLSVFTTSPQADQEKLFYTTAESRVNYFPNGTGDDSDPDLAFPFFLDRVDTEAKCLDGTPALYYHRSGWGSGASSWLLFYEGNGFCDDLQSCAGRTEEWGGSSRAESEKSRYNITNQNFMFSRDPKLSPLLHNWHHVFFRYCDGGYFSGERAGTVSVSSSSTLSKKTNLYIRGRAITDAGLSDLVRSRGMKDAERVVITGCSSGAVHAIAHGDYMVEKIKLEMQKWGGQDGKVQKASEAESDSRPTDFAIFPDVGIYLDTDLFREPKKFVVSPEGHNATSLFNERCLTAQPAERAGENCLIGSIGAAYVSTPWFASQSRFDKDQLEVSITEQCYADAACVNKYGAELTKAMHKLVFEQPQPTRGAFLDSCFRHCGKVCTSGPETQAVGEYTGKNALQLFADWWVLNFGTISSAGLGTEDAEKVIYDSQESRDWPCKDCCTRRPGVSTAAPELQYPPPEDYRTVLSMVEKIKLEMQKWGGQDGKVQKASEAESDSRPTDFAIFPDVGIYLDTDLFREPKKFVVSPEGHNATSLFNERCLTAQPAERAGENCLIGSIGAAYVSTPWFASQSRFDKDQLEVSITEQCYADAACVNKYGAELTKAMHKLVFEQPQPTRGAFLDSCFRHCGKVCTSGPETQAVGEYTGKNALQLFADWWVLNFGTISSAGLGTEDAEKVIYDSQESRDWPCKDCCTRRPGVSTAAPELQYPPPEDYRTVLS</sequence>
<dbReference type="Pfam" id="PF03283">
    <property type="entry name" value="PAE"/>
    <property type="match status" value="2"/>
</dbReference>
<dbReference type="PANTHER" id="PTHR21562">
    <property type="entry name" value="NOTUM-RELATED"/>
    <property type="match status" value="1"/>
</dbReference>
<proteinExistence type="predicted"/>
<evidence type="ECO:0000313" key="1">
    <source>
        <dbReference type="EMBL" id="CEM40320.1"/>
    </source>
</evidence>
<evidence type="ECO:0008006" key="2">
    <source>
        <dbReference type="Google" id="ProtNLM"/>
    </source>
</evidence>
<dbReference type="AlphaFoldDB" id="A0A0G4H8U1"/>
<accession>A0A0G4H8U1</accession>
<dbReference type="InterPro" id="IPR004963">
    <property type="entry name" value="PAE/NOTUM"/>
</dbReference>
<organism evidence="1">
    <name type="scientific">Chromera velia CCMP2878</name>
    <dbReference type="NCBI Taxonomy" id="1169474"/>
    <lineage>
        <taxon>Eukaryota</taxon>
        <taxon>Sar</taxon>
        <taxon>Alveolata</taxon>
        <taxon>Colpodellida</taxon>
        <taxon>Chromeraceae</taxon>
        <taxon>Chromera</taxon>
    </lineage>
</organism>
<dbReference type="GO" id="GO:0016787">
    <property type="term" value="F:hydrolase activity"/>
    <property type="evidence" value="ECO:0007669"/>
    <property type="project" value="InterPro"/>
</dbReference>
<name>A0A0G4H8U1_9ALVE</name>
<protein>
    <recommendedName>
        <fullName evidence="2">Pectin acetylesterase</fullName>
    </recommendedName>
</protein>